<accession>A0A1Y1CM14</accession>
<protein>
    <submittedName>
        <fullName evidence="8">Radical SAM protein</fullName>
    </submittedName>
</protein>
<keyword evidence="2" id="KW-0004">4Fe-4S</keyword>
<dbReference type="GO" id="GO:0046872">
    <property type="term" value="F:metal ion binding"/>
    <property type="evidence" value="ECO:0007669"/>
    <property type="project" value="UniProtKB-KW"/>
</dbReference>
<keyword evidence="9" id="KW-1185">Reference proteome</keyword>
<dbReference type="Gene3D" id="3.20.20.70">
    <property type="entry name" value="Aldolase class I"/>
    <property type="match status" value="1"/>
</dbReference>
<evidence type="ECO:0000259" key="7">
    <source>
        <dbReference type="PROSITE" id="PS51918"/>
    </source>
</evidence>
<evidence type="ECO:0000313" key="9">
    <source>
        <dbReference type="Proteomes" id="UP000218267"/>
    </source>
</evidence>
<dbReference type="PANTHER" id="PTHR43787">
    <property type="entry name" value="FEMO COFACTOR BIOSYNTHESIS PROTEIN NIFB-RELATED"/>
    <property type="match status" value="1"/>
</dbReference>
<dbReference type="OrthoDB" id="9795504at2"/>
<dbReference type="Pfam" id="PF04055">
    <property type="entry name" value="Radical_SAM"/>
    <property type="match status" value="1"/>
</dbReference>
<evidence type="ECO:0000256" key="3">
    <source>
        <dbReference type="ARBA" id="ARBA00022691"/>
    </source>
</evidence>
<name>A0A1Y1CM14_9BACT</name>
<dbReference type="GO" id="GO:0051539">
    <property type="term" value="F:4 iron, 4 sulfur cluster binding"/>
    <property type="evidence" value="ECO:0007669"/>
    <property type="project" value="UniProtKB-KW"/>
</dbReference>
<evidence type="ECO:0000256" key="1">
    <source>
        <dbReference type="ARBA" id="ARBA00001966"/>
    </source>
</evidence>
<evidence type="ECO:0000256" key="6">
    <source>
        <dbReference type="ARBA" id="ARBA00023014"/>
    </source>
</evidence>
<keyword evidence="4" id="KW-0479">Metal-binding</keyword>
<dbReference type="SUPFAM" id="SSF102114">
    <property type="entry name" value="Radical SAM enzymes"/>
    <property type="match status" value="1"/>
</dbReference>
<dbReference type="RefSeq" id="WP_096430633.1">
    <property type="nucleotide sequence ID" value="NZ_AP018042.1"/>
</dbReference>
<reference evidence="9" key="2">
    <citation type="journal article" date="2020" name="Antonie Van Leeuwenhoek">
        <title>Labilibaculum antarcticum sp. nov., a novel facultative anaerobic, psychrotorelant bacterium isolated from marine sediment of Antarctica.</title>
        <authorList>
            <person name="Watanabe M."/>
            <person name="Kojima H."/>
            <person name="Fukui M."/>
        </authorList>
    </citation>
    <scope>NUCLEOTIDE SEQUENCE [LARGE SCALE GENOMIC DNA]</scope>
    <source>
        <strain evidence="9">SPP2</strain>
    </source>
</reference>
<dbReference type="InterPro" id="IPR036388">
    <property type="entry name" value="WH-like_DNA-bd_sf"/>
</dbReference>
<dbReference type="Proteomes" id="UP000218267">
    <property type="component" value="Chromosome"/>
</dbReference>
<organism evidence="8 9">
    <name type="scientific">Labilibaculum antarcticum</name>
    <dbReference type="NCBI Taxonomy" id="1717717"/>
    <lineage>
        <taxon>Bacteria</taxon>
        <taxon>Pseudomonadati</taxon>
        <taxon>Bacteroidota</taxon>
        <taxon>Bacteroidia</taxon>
        <taxon>Marinilabiliales</taxon>
        <taxon>Marinifilaceae</taxon>
        <taxon>Labilibaculum</taxon>
    </lineage>
</organism>
<dbReference type="SFLD" id="SFLDG01083">
    <property type="entry name" value="Uncharacterised_Radical_SAM_Su"/>
    <property type="match status" value="1"/>
</dbReference>
<dbReference type="PANTHER" id="PTHR43787:SF11">
    <property type="entry name" value="UPF0026 PROTEIN SLR1464"/>
    <property type="match status" value="1"/>
</dbReference>
<dbReference type="KEGG" id="mbas:ALGA_3025"/>
<dbReference type="SUPFAM" id="SSF46785">
    <property type="entry name" value="Winged helix' DNA-binding domain"/>
    <property type="match status" value="1"/>
</dbReference>
<evidence type="ECO:0000256" key="4">
    <source>
        <dbReference type="ARBA" id="ARBA00022723"/>
    </source>
</evidence>
<dbReference type="Gene3D" id="1.10.10.10">
    <property type="entry name" value="Winged helix-like DNA-binding domain superfamily/Winged helix DNA-binding domain"/>
    <property type="match status" value="1"/>
</dbReference>
<dbReference type="EMBL" id="AP018042">
    <property type="protein sequence ID" value="BAX81330.1"/>
    <property type="molecule type" value="Genomic_DNA"/>
</dbReference>
<sequence>MYKYLFGPVPSRRLGVSLGVDLVPKKVCSIDCVYCEVGKTTKLSVTREDYISSDKIKTELEHYFKNNPQPDYITITASGEPTLNSNLGEIIRFVKQTKPEVSVALITNGTLLHDSKVREAIKDVDLVLPSLDAGTEEAFRRINRPHKDLDFKQYIQGLIDFGKEFTGKIWLEVFILPGYNDSEKELSELKKLILKIRHDSVQLNTLDRPGTIANLRGATQDELQQVIDFWKLDHVEIIAKAKQGNNEQGSRKDTENAILETVSRRPCTLEDLTTILGMCDYEVSKCLDALVEKNLIETIEQERGVFYQSKEGE</sequence>
<evidence type="ECO:0000313" key="8">
    <source>
        <dbReference type="EMBL" id="BAX81330.1"/>
    </source>
</evidence>
<dbReference type="InterPro" id="IPR013785">
    <property type="entry name" value="Aldolase_TIM"/>
</dbReference>
<dbReference type="AlphaFoldDB" id="A0A1Y1CM14"/>
<evidence type="ECO:0000256" key="5">
    <source>
        <dbReference type="ARBA" id="ARBA00023004"/>
    </source>
</evidence>
<reference evidence="8 9" key="1">
    <citation type="journal article" date="2018" name="Mar. Genomics">
        <title>Complete genome sequence of Marinifilaceae bacterium strain SPP2, isolated from the Antarctic marine sediment.</title>
        <authorList>
            <person name="Watanabe M."/>
            <person name="Kojima H."/>
            <person name="Fukui M."/>
        </authorList>
    </citation>
    <scope>NUCLEOTIDE SEQUENCE [LARGE SCALE GENOMIC DNA]</scope>
    <source>
        <strain evidence="8 9">SPP2</strain>
    </source>
</reference>
<dbReference type="InterPro" id="IPR007197">
    <property type="entry name" value="rSAM"/>
</dbReference>
<proteinExistence type="predicted"/>
<keyword evidence="5" id="KW-0408">Iron</keyword>
<keyword evidence="3" id="KW-0949">S-adenosyl-L-methionine</keyword>
<dbReference type="InterPro" id="IPR036390">
    <property type="entry name" value="WH_DNA-bd_sf"/>
</dbReference>
<feature type="domain" description="Radical SAM core" evidence="7">
    <location>
        <begin position="8"/>
        <end position="245"/>
    </location>
</feature>
<dbReference type="GO" id="GO:0003824">
    <property type="term" value="F:catalytic activity"/>
    <property type="evidence" value="ECO:0007669"/>
    <property type="project" value="InterPro"/>
</dbReference>
<dbReference type="SFLD" id="SFLDS00029">
    <property type="entry name" value="Radical_SAM"/>
    <property type="match status" value="1"/>
</dbReference>
<evidence type="ECO:0000256" key="2">
    <source>
        <dbReference type="ARBA" id="ARBA00022485"/>
    </source>
</evidence>
<dbReference type="GO" id="GO:0003700">
    <property type="term" value="F:DNA-binding transcription factor activity"/>
    <property type="evidence" value="ECO:0007669"/>
    <property type="project" value="InterPro"/>
</dbReference>
<gene>
    <name evidence="8" type="ORF">ALGA_3025</name>
</gene>
<keyword evidence="6" id="KW-0411">Iron-sulfur</keyword>
<dbReference type="InterPro" id="IPR058240">
    <property type="entry name" value="rSAM_sf"/>
</dbReference>
<dbReference type="CDD" id="cd01335">
    <property type="entry name" value="Radical_SAM"/>
    <property type="match status" value="1"/>
</dbReference>
<comment type="cofactor">
    <cofactor evidence="1">
        <name>[4Fe-4S] cluster</name>
        <dbReference type="ChEBI" id="CHEBI:49883"/>
    </cofactor>
</comment>
<dbReference type="InterPro" id="IPR040084">
    <property type="entry name" value="GTPase_Obg"/>
</dbReference>
<dbReference type="PROSITE" id="PS51918">
    <property type="entry name" value="RADICAL_SAM"/>
    <property type="match status" value="1"/>
</dbReference>